<evidence type="ECO:0000256" key="1">
    <source>
        <dbReference type="SAM" id="SignalP"/>
    </source>
</evidence>
<feature type="chain" id="PRO_5020696322" evidence="1">
    <location>
        <begin position="22"/>
        <end position="243"/>
    </location>
</feature>
<keyword evidence="1" id="KW-0732">Signal</keyword>
<dbReference type="OrthoDB" id="672039at2"/>
<name>A0A4Q1D5G6_9BACT</name>
<proteinExistence type="predicted"/>
<organism evidence="3 4">
    <name type="scientific">Filimonas effusa</name>
    <dbReference type="NCBI Taxonomy" id="2508721"/>
    <lineage>
        <taxon>Bacteria</taxon>
        <taxon>Pseudomonadati</taxon>
        <taxon>Bacteroidota</taxon>
        <taxon>Chitinophagia</taxon>
        <taxon>Chitinophagales</taxon>
        <taxon>Chitinophagaceae</taxon>
        <taxon>Filimonas</taxon>
    </lineage>
</organism>
<evidence type="ECO:0000313" key="4">
    <source>
        <dbReference type="Proteomes" id="UP000290545"/>
    </source>
</evidence>
<protein>
    <submittedName>
        <fullName evidence="3">DUF4397 domain-containing protein</fullName>
    </submittedName>
</protein>
<dbReference type="Pfam" id="PF14344">
    <property type="entry name" value="DUF4397"/>
    <property type="match status" value="1"/>
</dbReference>
<gene>
    <name evidence="3" type="ORF">ESB13_16600</name>
</gene>
<sequence>MQTNLTLGLKRTMLIMGTVVAASLALSSCSKSVDAENTPIAGLIAFNVATDQNYGIGISLSGSEFLSSALGYANYTGGYQAVATGQRIVRSYSATTGSTMAQTTTNFELGKYYSVVVAGANGNYRNLVVEDKYDELPTSNGNIFIRYFNTIPDSSKLTVTITPEGNPAITDANVGFGAISDFKELPAGNVIVSITNGSNIVASKKKEDIKSNQVYAVLLAGIPSSTGADSIDVKFAPLAQLSN</sequence>
<dbReference type="Proteomes" id="UP000290545">
    <property type="component" value="Unassembled WGS sequence"/>
</dbReference>
<evidence type="ECO:0000313" key="3">
    <source>
        <dbReference type="EMBL" id="RXK83699.1"/>
    </source>
</evidence>
<reference evidence="3 4" key="1">
    <citation type="submission" date="2019-01" db="EMBL/GenBank/DDBJ databases">
        <title>Filimonas sp. strain TTM-71.</title>
        <authorList>
            <person name="Chen W.-M."/>
        </authorList>
    </citation>
    <scope>NUCLEOTIDE SEQUENCE [LARGE SCALE GENOMIC DNA]</scope>
    <source>
        <strain evidence="3 4">TTM-71</strain>
    </source>
</reference>
<keyword evidence="4" id="KW-1185">Reference proteome</keyword>
<accession>A0A4Q1D5G6</accession>
<comment type="caution">
    <text evidence="3">The sequence shown here is derived from an EMBL/GenBank/DDBJ whole genome shotgun (WGS) entry which is preliminary data.</text>
</comment>
<dbReference type="AlphaFoldDB" id="A0A4Q1D5G6"/>
<dbReference type="InterPro" id="IPR025510">
    <property type="entry name" value="DUF4397"/>
</dbReference>
<dbReference type="RefSeq" id="WP_129004751.1">
    <property type="nucleotide sequence ID" value="NZ_SDHZ01000002.1"/>
</dbReference>
<dbReference type="EMBL" id="SDHZ01000002">
    <property type="protein sequence ID" value="RXK83699.1"/>
    <property type="molecule type" value="Genomic_DNA"/>
</dbReference>
<evidence type="ECO:0000259" key="2">
    <source>
        <dbReference type="Pfam" id="PF14344"/>
    </source>
</evidence>
<feature type="domain" description="DUF4397" evidence="2">
    <location>
        <begin position="67"/>
        <end position="159"/>
    </location>
</feature>
<feature type="signal peptide" evidence="1">
    <location>
        <begin position="1"/>
        <end position="21"/>
    </location>
</feature>